<evidence type="ECO:0000256" key="1">
    <source>
        <dbReference type="SAM" id="MobiDB-lite"/>
    </source>
</evidence>
<protein>
    <submittedName>
        <fullName evidence="2">Uncharacterized protein</fullName>
    </submittedName>
</protein>
<reference evidence="2" key="1">
    <citation type="submission" date="2022-08" db="EMBL/GenBank/DDBJ databases">
        <authorList>
            <consortium name="DOE Joint Genome Institute"/>
            <person name="Min B."/>
            <person name="Riley R."/>
            <person name="Sierra-Patev S."/>
            <person name="Naranjo-Ortiz M."/>
            <person name="Looney B."/>
            <person name="Konkel Z."/>
            <person name="Slot J.C."/>
            <person name="Sakamoto Y."/>
            <person name="Steenwyk J.L."/>
            <person name="Rokas A."/>
            <person name="Carro J."/>
            <person name="Camarero S."/>
            <person name="Ferreira P."/>
            <person name="Molpeceres G."/>
            <person name="Ruiz-Duenas F.J."/>
            <person name="Serrano A."/>
            <person name="Henrissat B."/>
            <person name="Drula E."/>
            <person name="Hughes K.W."/>
            <person name="Mata J.L."/>
            <person name="Ishikawa N.K."/>
            <person name="Vargas-Isla R."/>
            <person name="Ushijima S."/>
            <person name="Smith C.A."/>
            <person name="Ahrendt S."/>
            <person name="Andreopoulos W."/>
            <person name="He G."/>
            <person name="Labutti K."/>
            <person name="Lipzen A."/>
            <person name="Ng V."/>
            <person name="Sandor L."/>
            <person name="Barry K."/>
            <person name="Martinez A.T."/>
            <person name="Xiao Y."/>
            <person name="Gibbons J.G."/>
            <person name="Terashima K."/>
            <person name="Hibbett D.S."/>
            <person name="Grigoriev I.V."/>
        </authorList>
    </citation>
    <scope>NUCLEOTIDE SEQUENCE</scope>
    <source>
        <strain evidence="2">Sp2 HRB7682 ss15</strain>
    </source>
</reference>
<reference evidence="2" key="2">
    <citation type="journal article" date="2023" name="Proc. Natl. Acad. Sci. U.S.A.">
        <title>A global phylogenomic analysis of the shiitake genus Lentinula.</title>
        <authorList>
            <person name="Sierra-Patev S."/>
            <person name="Min B."/>
            <person name="Naranjo-Ortiz M."/>
            <person name="Looney B."/>
            <person name="Konkel Z."/>
            <person name="Slot J.C."/>
            <person name="Sakamoto Y."/>
            <person name="Steenwyk J.L."/>
            <person name="Rokas A."/>
            <person name="Carro J."/>
            <person name="Camarero S."/>
            <person name="Ferreira P."/>
            <person name="Molpeceres G."/>
            <person name="Ruiz-Duenas F.J."/>
            <person name="Serrano A."/>
            <person name="Henrissat B."/>
            <person name="Drula E."/>
            <person name="Hughes K.W."/>
            <person name="Mata J.L."/>
            <person name="Ishikawa N.K."/>
            <person name="Vargas-Isla R."/>
            <person name="Ushijima S."/>
            <person name="Smith C.A."/>
            <person name="Donoghue J."/>
            <person name="Ahrendt S."/>
            <person name="Andreopoulos W."/>
            <person name="He G."/>
            <person name="LaButti K."/>
            <person name="Lipzen A."/>
            <person name="Ng V."/>
            <person name="Riley R."/>
            <person name="Sandor L."/>
            <person name="Barry K."/>
            <person name="Martinez A.T."/>
            <person name="Xiao Y."/>
            <person name="Gibbons J.G."/>
            <person name="Terashima K."/>
            <person name="Grigoriev I.V."/>
            <person name="Hibbett D."/>
        </authorList>
    </citation>
    <scope>NUCLEOTIDE SEQUENCE</scope>
    <source>
        <strain evidence="2">Sp2 HRB7682 ss15</strain>
    </source>
</reference>
<accession>A0A9W9DE53</accession>
<proteinExistence type="predicted"/>
<feature type="region of interest" description="Disordered" evidence="1">
    <location>
        <begin position="81"/>
        <end position="128"/>
    </location>
</feature>
<organism evidence="2 3">
    <name type="scientific">Lentinula lateritia</name>
    <dbReference type="NCBI Taxonomy" id="40482"/>
    <lineage>
        <taxon>Eukaryota</taxon>
        <taxon>Fungi</taxon>
        <taxon>Dikarya</taxon>
        <taxon>Basidiomycota</taxon>
        <taxon>Agaricomycotina</taxon>
        <taxon>Agaricomycetes</taxon>
        <taxon>Agaricomycetidae</taxon>
        <taxon>Agaricales</taxon>
        <taxon>Marasmiineae</taxon>
        <taxon>Omphalotaceae</taxon>
        <taxon>Lentinula</taxon>
    </lineage>
</organism>
<evidence type="ECO:0000313" key="2">
    <source>
        <dbReference type="EMBL" id="KAJ4464681.1"/>
    </source>
</evidence>
<dbReference type="EMBL" id="JANVFS010000057">
    <property type="protein sequence ID" value="KAJ4464681.1"/>
    <property type="molecule type" value="Genomic_DNA"/>
</dbReference>
<evidence type="ECO:0000313" key="3">
    <source>
        <dbReference type="Proteomes" id="UP001150238"/>
    </source>
</evidence>
<dbReference type="AlphaFoldDB" id="A0A9W9DE53"/>
<gene>
    <name evidence="2" type="ORF">C8J55DRAFT_493842</name>
</gene>
<name>A0A9W9DE53_9AGAR</name>
<dbReference type="Proteomes" id="UP001150238">
    <property type="component" value="Unassembled WGS sequence"/>
</dbReference>
<comment type="caution">
    <text evidence="2">The sequence shown here is derived from an EMBL/GenBank/DDBJ whole genome shotgun (WGS) entry which is preliminary data.</text>
</comment>
<sequence>MSRTNLLCQIIRSPANWTSDLHILCNVMPAPLPGQSALPSAPSSTTGGQGKLFLRKRRQGVGSRCTRFHYQKADILITGSAAGGGKEEGATAKLIGWDTADTAPPPPPRRRRRSRNPPPNSRNALGVGYVGPSVEVKRERGMGVGMGLSGGYGGMGSTLGSAILSAIPQTPTTPTIRFGTPAPTAGRGKRLKLRLRLVEGLENDDQSM</sequence>